<evidence type="ECO:0000259" key="7">
    <source>
        <dbReference type="Pfam" id="PF21554"/>
    </source>
</evidence>
<proteinExistence type="predicted"/>
<evidence type="ECO:0000256" key="3">
    <source>
        <dbReference type="ARBA" id="ARBA00022989"/>
    </source>
</evidence>
<dbReference type="RefSeq" id="WP_413781737.1">
    <property type="nucleotide sequence ID" value="NZ_JAUOZS010000001.1"/>
</dbReference>
<keyword evidence="2 5" id="KW-0812">Transmembrane</keyword>
<feature type="transmembrane region" description="Helical" evidence="5">
    <location>
        <begin position="336"/>
        <end position="354"/>
    </location>
</feature>
<evidence type="ECO:0000259" key="6">
    <source>
        <dbReference type="Pfam" id="PF00324"/>
    </source>
</evidence>
<protein>
    <recommendedName>
        <fullName evidence="11">Na-K-Cl cotransporter</fullName>
    </recommendedName>
</protein>
<feature type="domain" description="Amino acid permease/ SLC12A" evidence="6">
    <location>
        <begin position="13"/>
        <end position="410"/>
    </location>
</feature>
<dbReference type="Pfam" id="PF00324">
    <property type="entry name" value="AA_permease"/>
    <property type="match status" value="1"/>
</dbReference>
<evidence type="ECO:0000256" key="1">
    <source>
        <dbReference type="ARBA" id="ARBA00004141"/>
    </source>
</evidence>
<dbReference type="InterPro" id="IPR048752">
    <property type="entry name" value="CCC_C_2nd_subdom"/>
</dbReference>
<feature type="transmembrane region" description="Helical" evidence="5">
    <location>
        <begin position="38"/>
        <end position="61"/>
    </location>
</feature>
<feature type="transmembrane region" description="Helical" evidence="5">
    <location>
        <begin position="119"/>
        <end position="140"/>
    </location>
</feature>
<feature type="transmembrane region" description="Helical" evidence="5">
    <location>
        <begin position="82"/>
        <end position="107"/>
    </location>
</feature>
<dbReference type="PANTHER" id="PTHR11827">
    <property type="entry name" value="SOLUTE CARRIER FAMILY 12, CATION COTRANSPORTERS"/>
    <property type="match status" value="1"/>
</dbReference>
<comment type="subcellular location">
    <subcellularLocation>
        <location evidence="1">Membrane</location>
        <topology evidence="1">Multi-pass membrane protein</topology>
    </subcellularLocation>
</comment>
<reference evidence="9 10" key="1">
    <citation type="submission" date="2023-07" db="EMBL/GenBank/DDBJ databases">
        <title>The novel representative of Negativicutes class, Anaeroselena agilis gen. nov. sp. nov.</title>
        <authorList>
            <person name="Prokofeva M.I."/>
            <person name="Elcheninov A.G."/>
            <person name="Klyukina A."/>
            <person name="Kublanov I.V."/>
            <person name="Frolov E.N."/>
            <person name="Podosokorskaya O.A."/>
        </authorList>
    </citation>
    <scope>NUCLEOTIDE SEQUENCE [LARGE SCALE GENOMIC DNA]</scope>
    <source>
        <strain evidence="9 10">4137-cl</strain>
    </source>
</reference>
<evidence type="ECO:0000256" key="5">
    <source>
        <dbReference type="SAM" id="Phobius"/>
    </source>
</evidence>
<dbReference type="Proteomes" id="UP001254848">
    <property type="component" value="Unassembled WGS sequence"/>
</dbReference>
<evidence type="ECO:0000313" key="10">
    <source>
        <dbReference type="Proteomes" id="UP001254848"/>
    </source>
</evidence>
<keyword evidence="10" id="KW-1185">Reference proteome</keyword>
<dbReference type="PANTHER" id="PTHR11827:SF72">
    <property type="entry name" value="GH08340P"/>
    <property type="match status" value="1"/>
</dbReference>
<evidence type="ECO:0000256" key="4">
    <source>
        <dbReference type="ARBA" id="ARBA00023136"/>
    </source>
</evidence>
<feature type="transmembrane region" description="Helical" evidence="5">
    <location>
        <begin position="12"/>
        <end position="32"/>
    </location>
</feature>
<dbReference type="EMBL" id="JAUOZS010000001">
    <property type="protein sequence ID" value="MDT8903277.1"/>
    <property type="molecule type" value="Genomic_DNA"/>
</dbReference>
<dbReference type="InterPro" id="IPR004842">
    <property type="entry name" value="SLC12A_fam"/>
</dbReference>
<feature type="transmembrane region" description="Helical" evidence="5">
    <location>
        <begin position="390"/>
        <end position="407"/>
    </location>
</feature>
<comment type="caution">
    <text evidence="9">The sequence shown here is derived from an EMBL/GenBank/DDBJ whole genome shotgun (WGS) entry which is preliminary data.</text>
</comment>
<name>A0ABU3P2J7_9FIRM</name>
<dbReference type="Gene3D" id="1.20.1740.10">
    <property type="entry name" value="Amino acid/polyamine transporter I"/>
    <property type="match status" value="1"/>
</dbReference>
<feature type="transmembrane region" description="Helical" evidence="5">
    <location>
        <begin position="313"/>
        <end position="330"/>
    </location>
</feature>
<keyword evidence="3 5" id="KW-1133">Transmembrane helix</keyword>
<dbReference type="InterPro" id="IPR004841">
    <property type="entry name" value="AA-permease/SLC12A_dom"/>
</dbReference>
<organism evidence="9 10">
    <name type="scientific">Anaeroselena agilis</name>
    <dbReference type="NCBI Taxonomy" id="3063788"/>
    <lineage>
        <taxon>Bacteria</taxon>
        <taxon>Bacillati</taxon>
        <taxon>Bacillota</taxon>
        <taxon>Negativicutes</taxon>
        <taxon>Acetonemataceae</taxon>
        <taxon>Anaeroselena</taxon>
    </lineage>
</organism>
<feature type="domain" description="Prokaryotic cation-chloride cotransporter second C-terminal subdomain" evidence="7">
    <location>
        <begin position="580"/>
        <end position="700"/>
    </location>
</feature>
<dbReference type="Pfam" id="PF21555">
    <property type="entry name" value="CCC_C_1st_pro"/>
    <property type="match status" value="1"/>
</dbReference>
<gene>
    <name evidence="9" type="ORF">Q4T40_18750</name>
</gene>
<keyword evidence="4 5" id="KW-0472">Membrane</keyword>
<feature type="transmembrane region" description="Helical" evidence="5">
    <location>
        <begin position="215"/>
        <end position="238"/>
    </location>
</feature>
<evidence type="ECO:0000313" key="9">
    <source>
        <dbReference type="EMBL" id="MDT8903277.1"/>
    </source>
</evidence>
<sequence>MNARQGLGTFDGVFTPTILTILGVIMYLRLGWVVGNAGFVGTLIIIVLAHTITVCTALSMASVVSNIEIGAGGAYAIVSRSLGLEVGGAVGIPLYLSQAFSVAFYIIGFTELWHSFFPGHSTVLVGVATWVALTALSLASARTAFRVQYVVLGAIVLSVASFLAGPSLNTAGTLWWSNFPQANFWETFAIFFPAVTGILAGVSMSGELRTPRRSIIVGTLAAIALGMVTYIALAYWFAHQATGEALLADTSIILELALFKPLIVAGIMGATLSSALSTLVGAPRTLAALADNRLVPFSQFFGKKAADNEPRNAILVSSLFSLAIIVAGSLDQLAQLLTMFFLTTYGTINLVVLVEQATGIASFRPRLRVSLAVPFIGFVGSILTMLLIDMWFTIVTLVVISALYILLARRELISPWGDVRGGIFTALTEWAAQKALSTTYHPRLWKPAVLVPAENPDDLRKTVRFVSNILYPSGRMYLLSITNGDKNATARCYEDVLEPLRRKNLFIRTTIISNANADFLSSLYVVTQTLLNSFLPPNAVFLTVSGDKDKRARLKEVYANMRQYNTGFMFLNIHPKIGFGQERTINLWLRDKSPNTNLAVLLAMQLTRNWDAKLFLLRTIGDPAEREEVTGELQAFVEHARLPVQTQAKVLVDDFRSAVEREAGDITIIGMPDDFDKMLALADGLPGTVLFVADSGLENAIV</sequence>
<evidence type="ECO:0008006" key="11">
    <source>
        <dbReference type="Google" id="ProtNLM"/>
    </source>
</evidence>
<evidence type="ECO:0000256" key="2">
    <source>
        <dbReference type="ARBA" id="ARBA00022692"/>
    </source>
</evidence>
<dbReference type="InterPro" id="IPR048753">
    <property type="entry name" value="CCC_C_1st_subdom"/>
</dbReference>
<feature type="transmembrane region" description="Helical" evidence="5">
    <location>
        <begin position="258"/>
        <end position="280"/>
    </location>
</feature>
<feature type="transmembrane region" description="Helical" evidence="5">
    <location>
        <begin position="147"/>
        <end position="164"/>
    </location>
</feature>
<feature type="transmembrane region" description="Helical" evidence="5">
    <location>
        <begin position="184"/>
        <end position="203"/>
    </location>
</feature>
<evidence type="ECO:0000259" key="8">
    <source>
        <dbReference type="Pfam" id="PF21555"/>
    </source>
</evidence>
<feature type="transmembrane region" description="Helical" evidence="5">
    <location>
        <begin position="366"/>
        <end position="384"/>
    </location>
</feature>
<accession>A0ABU3P2J7</accession>
<feature type="domain" description="Prokaryotic cation-chloride cotransporter first C-terminal subdomain" evidence="8">
    <location>
        <begin position="451"/>
        <end position="577"/>
    </location>
</feature>
<dbReference type="Pfam" id="PF21554">
    <property type="entry name" value="CCC_C_2nd_pro"/>
    <property type="match status" value="1"/>
</dbReference>